<feature type="region of interest" description="Disordered" evidence="6">
    <location>
        <begin position="1"/>
        <end position="26"/>
    </location>
</feature>
<keyword evidence="9" id="KW-1185">Reference proteome</keyword>
<sequence>MSLDAPPSPPGVPAPPSWADQQPGHHQPNYNFNCSWTRSPMFSAPSYQSQAVNNVIINNCNLSPSPMFPSTIQNQTPDNVIITERERRTSNSLTRHQLIPDDSTASQMPINSGSISRPNLSGTDPTVTDTADFGFHPRKAVPEDHHLDKELEEPEDANEDQHEPCITMASRVLSSLYQFVRSDCGNGHSNNGFRDQRKSPTEKDPTSDILFRVTQSATETVSRLLNCTGSACAQDASMLLVLGAILHKVLTWYQALYQSEIGVLSSYAPSAQQDANPTRPPLESHPSNSWSGDQVMLSRQVDGTGDSVYTVPLTIPLSVGTLNISRTTETKMKAQLLLCQLQNLHQVCQGLDRRVQGAENMRREKNLCAGSNAQLLEKVDELQRVLAAVCTQTPM</sequence>
<name>A0A1V6TKR1_9EURO</name>
<proteinExistence type="predicted"/>
<keyword evidence="4" id="KW-0804">Transcription</keyword>
<keyword evidence="2" id="KW-0805">Transcription regulation</keyword>
<evidence type="ECO:0000313" key="8">
    <source>
        <dbReference type="EMBL" id="OQE26153.1"/>
    </source>
</evidence>
<evidence type="ECO:0000259" key="7">
    <source>
        <dbReference type="Pfam" id="PF08493"/>
    </source>
</evidence>
<feature type="domain" description="Aflatoxin regulatory protein" evidence="7">
    <location>
        <begin position="162"/>
        <end position="260"/>
    </location>
</feature>
<comment type="caution">
    <text evidence="8">The sequence shown here is derived from an EMBL/GenBank/DDBJ whole genome shotgun (WGS) entry which is preliminary data.</text>
</comment>
<feature type="compositionally biased region" description="Pro residues" evidence="6">
    <location>
        <begin position="1"/>
        <end position="16"/>
    </location>
</feature>
<accession>A0A1V6TKR1</accession>
<protein>
    <recommendedName>
        <fullName evidence="7">Aflatoxin regulatory protein domain-containing protein</fullName>
    </recommendedName>
</protein>
<feature type="region of interest" description="Disordered" evidence="6">
    <location>
        <begin position="103"/>
        <end position="123"/>
    </location>
</feature>
<evidence type="ECO:0000256" key="2">
    <source>
        <dbReference type="ARBA" id="ARBA00023015"/>
    </source>
</evidence>
<gene>
    <name evidence="8" type="ORF">PENFLA_c007G02916</name>
</gene>
<dbReference type="InterPro" id="IPR013700">
    <property type="entry name" value="AflR"/>
</dbReference>
<keyword evidence="3" id="KW-0238">DNA-binding</keyword>
<dbReference type="OrthoDB" id="2740448at2759"/>
<dbReference type="GO" id="GO:0006355">
    <property type="term" value="P:regulation of DNA-templated transcription"/>
    <property type="evidence" value="ECO:0007669"/>
    <property type="project" value="InterPro"/>
</dbReference>
<evidence type="ECO:0000256" key="4">
    <source>
        <dbReference type="ARBA" id="ARBA00023163"/>
    </source>
</evidence>
<dbReference type="AlphaFoldDB" id="A0A1V6TKR1"/>
<dbReference type="GO" id="GO:0045122">
    <property type="term" value="P:aflatoxin biosynthetic process"/>
    <property type="evidence" value="ECO:0007669"/>
    <property type="project" value="InterPro"/>
</dbReference>
<dbReference type="Proteomes" id="UP000191342">
    <property type="component" value="Unassembled WGS sequence"/>
</dbReference>
<organism evidence="8 9">
    <name type="scientific">Penicillium flavigenum</name>
    <dbReference type="NCBI Taxonomy" id="254877"/>
    <lineage>
        <taxon>Eukaryota</taxon>
        <taxon>Fungi</taxon>
        <taxon>Dikarya</taxon>
        <taxon>Ascomycota</taxon>
        <taxon>Pezizomycotina</taxon>
        <taxon>Eurotiomycetes</taxon>
        <taxon>Eurotiomycetidae</taxon>
        <taxon>Eurotiales</taxon>
        <taxon>Aspergillaceae</taxon>
        <taxon>Penicillium</taxon>
    </lineage>
</organism>
<dbReference type="GO" id="GO:0003677">
    <property type="term" value="F:DNA binding"/>
    <property type="evidence" value="ECO:0007669"/>
    <property type="project" value="UniProtKB-KW"/>
</dbReference>
<dbReference type="GO" id="GO:0005634">
    <property type="term" value="C:nucleus"/>
    <property type="evidence" value="ECO:0007669"/>
    <property type="project" value="InterPro"/>
</dbReference>
<dbReference type="EMBL" id="MLQL01000007">
    <property type="protein sequence ID" value="OQE26153.1"/>
    <property type="molecule type" value="Genomic_DNA"/>
</dbReference>
<dbReference type="GO" id="GO:0046872">
    <property type="term" value="F:metal ion binding"/>
    <property type="evidence" value="ECO:0007669"/>
    <property type="project" value="UniProtKB-KW"/>
</dbReference>
<evidence type="ECO:0000256" key="1">
    <source>
        <dbReference type="ARBA" id="ARBA00022723"/>
    </source>
</evidence>
<keyword evidence="5" id="KW-0539">Nucleus</keyword>
<keyword evidence="1" id="KW-0479">Metal-binding</keyword>
<dbReference type="Pfam" id="PF08493">
    <property type="entry name" value="AflR"/>
    <property type="match status" value="1"/>
</dbReference>
<evidence type="ECO:0000256" key="3">
    <source>
        <dbReference type="ARBA" id="ARBA00023125"/>
    </source>
</evidence>
<evidence type="ECO:0000313" key="9">
    <source>
        <dbReference type="Proteomes" id="UP000191342"/>
    </source>
</evidence>
<evidence type="ECO:0000256" key="6">
    <source>
        <dbReference type="SAM" id="MobiDB-lite"/>
    </source>
</evidence>
<reference evidence="9" key="1">
    <citation type="journal article" date="2017" name="Nat. Microbiol.">
        <title>Global analysis of biosynthetic gene clusters reveals vast potential of secondary metabolite production in Penicillium species.</title>
        <authorList>
            <person name="Nielsen J.C."/>
            <person name="Grijseels S."/>
            <person name="Prigent S."/>
            <person name="Ji B."/>
            <person name="Dainat J."/>
            <person name="Nielsen K.F."/>
            <person name="Frisvad J.C."/>
            <person name="Workman M."/>
            <person name="Nielsen J."/>
        </authorList>
    </citation>
    <scope>NUCLEOTIDE SEQUENCE [LARGE SCALE GENOMIC DNA]</scope>
    <source>
        <strain evidence="9">IBT 14082</strain>
    </source>
</reference>
<evidence type="ECO:0000256" key="5">
    <source>
        <dbReference type="ARBA" id="ARBA00023242"/>
    </source>
</evidence>
<feature type="region of interest" description="Disordered" evidence="6">
    <location>
        <begin position="270"/>
        <end position="292"/>
    </location>
</feature>